<feature type="transmembrane region" description="Helical" evidence="20">
    <location>
        <begin position="138"/>
        <end position="160"/>
    </location>
</feature>
<evidence type="ECO:0000256" key="8">
    <source>
        <dbReference type="ARBA" id="ARBA00022475"/>
    </source>
</evidence>
<evidence type="ECO:0000256" key="6">
    <source>
        <dbReference type="ARBA" id="ARBA00013170"/>
    </source>
</evidence>
<dbReference type="InterPro" id="IPR048254">
    <property type="entry name" value="CDP_ALCOHOL_P_TRANSF_CS"/>
</dbReference>
<evidence type="ECO:0000256" key="4">
    <source>
        <dbReference type="ARBA" id="ARBA00005189"/>
    </source>
</evidence>
<keyword evidence="9" id="KW-0444">Lipid biosynthesis</keyword>
<name>A0A8J8B1S3_9FIRM</name>
<comment type="function">
    <text evidence="1">This protein catalyzes the committed step to the synthesis of the acidic phospholipids.</text>
</comment>
<dbReference type="EMBL" id="JAGSND010000001">
    <property type="protein sequence ID" value="MBR0596545.1"/>
    <property type="molecule type" value="Genomic_DNA"/>
</dbReference>
<keyword evidence="15" id="KW-0594">Phospholipid biosynthesis</keyword>
<dbReference type="UniPathway" id="UPA00084">
    <property type="reaction ID" value="UER00503"/>
</dbReference>
<comment type="pathway">
    <text evidence="4">Lipid metabolism.</text>
</comment>
<evidence type="ECO:0000256" key="17">
    <source>
        <dbReference type="ARBA" id="ARBA00048586"/>
    </source>
</evidence>
<evidence type="ECO:0000256" key="7">
    <source>
        <dbReference type="ARBA" id="ARBA00014944"/>
    </source>
</evidence>
<keyword evidence="8" id="KW-1003">Cell membrane</keyword>
<dbReference type="RefSeq" id="WP_227016670.1">
    <property type="nucleotide sequence ID" value="NZ_JAGSND010000001.1"/>
</dbReference>
<evidence type="ECO:0000256" key="20">
    <source>
        <dbReference type="SAM" id="Phobius"/>
    </source>
</evidence>
<gene>
    <name evidence="21" type="primary">pgsA</name>
    <name evidence="21" type="ORF">KCX82_01530</name>
</gene>
<evidence type="ECO:0000256" key="15">
    <source>
        <dbReference type="ARBA" id="ARBA00023209"/>
    </source>
</evidence>
<evidence type="ECO:0000256" key="18">
    <source>
        <dbReference type="NCBIfam" id="TIGR00560"/>
    </source>
</evidence>
<dbReference type="GO" id="GO:0006655">
    <property type="term" value="P:phosphatidylglycerol biosynthetic process"/>
    <property type="evidence" value="ECO:0007669"/>
    <property type="project" value="UniProtKB-UniPathway"/>
</dbReference>
<dbReference type="AlphaFoldDB" id="A0A8J8B1S3"/>
<evidence type="ECO:0000256" key="5">
    <source>
        <dbReference type="ARBA" id="ARBA00010441"/>
    </source>
</evidence>
<evidence type="ECO:0000256" key="16">
    <source>
        <dbReference type="ARBA" id="ARBA00023264"/>
    </source>
</evidence>
<evidence type="ECO:0000256" key="13">
    <source>
        <dbReference type="ARBA" id="ARBA00023098"/>
    </source>
</evidence>
<evidence type="ECO:0000256" key="1">
    <source>
        <dbReference type="ARBA" id="ARBA00003973"/>
    </source>
</evidence>
<reference evidence="21" key="1">
    <citation type="submission" date="2021-04" db="EMBL/GenBank/DDBJ databases">
        <title>Sinoanaerobacter chloroacetimidivorans sp. nov., an obligate anaerobic bacterium isolated from anaerobic sludge.</title>
        <authorList>
            <person name="Bao Y."/>
        </authorList>
    </citation>
    <scope>NUCLEOTIDE SEQUENCE</scope>
    <source>
        <strain evidence="21">BAD-6</strain>
    </source>
</reference>
<keyword evidence="13" id="KW-0443">Lipid metabolism</keyword>
<dbReference type="Pfam" id="PF01066">
    <property type="entry name" value="CDP-OH_P_transf"/>
    <property type="match status" value="1"/>
</dbReference>
<evidence type="ECO:0000256" key="9">
    <source>
        <dbReference type="ARBA" id="ARBA00022516"/>
    </source>
</evidence>
<dbReference type="PIRSF" id="PIRSF000847">
    <property type="entry name" value="Phos_ph_gly_syn"/>
    <property type="match status" value="1"/>
</dbReference>
<dbReference type="GO" id="GO:0005886">
    <property type="term" value="C:plasma membrane"/>
    <property type="evidence" value="ECO:0007669"/>
    <property type="project" value="UniProtKB-SubCell"/>
</dbReference>
<dbReference type="PANTHER" id="PTHR14269:SF62">
    <property type="entry name" value="CDP-DIACYLGLYCEROL--GLYCEROL-3-PHOSPHATE 3-PHOSPHATIDYLTRANSFERASE 1, CHLOROPLASTIC"/>
    <property type="match status" value="1"/>
</dbReference>
<keyword evidence="12 20" id="KW-1133">Transmembrane helix</keyword>
<dbReference type="InterPro" id="IPR050324">
    <property type="entry name" value="CDP-alcohol_PTase-I"/>
</dbReference>
<protein>
    <recommendedName>
        <fullName evidence="7 18">CDP-diacylglycerol--glycerol-3-phosphate 3-phosphatidyltransferase</fullName>
        <ecNumber evidence="6 18">2.7.8.5</ecNumber>
    </recommendedName>
</protein>
<sequence>MNLPNKLTLLRIILIPVFIIVLMTGYYYISAVIFIVASATDALDGHIARKYNLITNFGKIMDPLADKLLVVSALICLVELGDVAGWMVIVILAREFTVTGLRAVAAAQGIVIAAGWSGKIKTVLQMIAVPALLLKNWPFVYVGIPFADIMLWASVIMTIVSGTEYVIKNKQVFKA</sequence>
<dbReference type="FunFam" id="1.20.120.1760:FF:000004">
    <property type="entry name" value="CDP-diacylglycerol--glycerol-3-phosphate 3-phosphatidyltransferase"/>
    <property type="match status" value="1"/>
</dbReference>
<evidence type="ECO:0000256" key="10">
    <source>
        <dbReference type="ARBA" id="ARBA00022679"/>
    </source>
</evidence>
<feature type="transmembrane region" description="Helical" evidence="20">
    <location>
        <begin position="68"/>
        <end position="93"/>
    </location>
</feature>
<evidence type="ECO:0000313" key="22">
    <source>
        <dbReference type="Proteomes" id="UP000675664"/>
    </source>
</evidence>
<keyword evidence="10 19" id="KW-0808">Transferase</keyword>
<reference evidence="21" key="2">
    <citation type="submission" date="2021-04" db="EMBL/GenBank/DDBJ databases">
        <authorList>
            <person name="Liu J."/>
        </authorList>
    </citation>
    <scope>NUCLEOTIDE SEQUENCE</scope>
    <source>
        <strain evidence="21">BAD-6</strain>
    </source>
</reference>
<evidence type="ECO:0000256" key="3">
    <source>
        <dbReference type="ARBA" id="ARBA00005042"/>
    </source>
</evidence>
<evidence type="ECO:0000256" key="12">
    <source>
        <dbReference type="ARBA" id="ARBA00022989"/>
    </source>
</evidence>
<keyword evidence="16" id="KW-1208">Phospholipid metabolism</keyword>
<keyword evidence="22" id="KW-1185">Reference proteome</keyword>
<dbReference type="PANTHER" id="PTHR14269">
    <property type="entry name" value="CDP-DIACYLGLYCEROL--GLYCEROL-3-PHOSPHATE 3-PHOSPHATIDYLTRANSFERASE-RELATED"/>
    <property type="match status" value="1"/>
</dbReference>
<feature type="transmembrane region" description="Helical" evidence="20">
    <location>
        <begin position="12"/>
        <end position="37"/>
    </location>
</feature>
<keyword evidence="14 20" id="KW-0472">Membrane</keyword>
<dbReference type="Proteomes" id="UP000675664">
    <property type="component" value="Unassembled WGS sequence"/>
</dbReference>
<dbReference type="PROSITE" id="PS00379">
    <property type="entry name" value="CDP_ALCOHOL_P_TRANSF"/>
    <property type="match status" value="1"/>
</dbReference>
<comment type="catalytic activity">
    <reaction evidence="17">
        <text>a CDP-1,2-diacyl-sn-glycerol + sn-glycerol 3-phosphate = a 1,2-diacyl-sn-glycero-3-phospho-(1'-sn-glycero-3'-phosphate) + CMP + H(+)</text>
        <dbReference type="Rhea" id="RHEA:12593"/>
        <dbReference type="ChEBI" id="CHEBI:15378"/>
        <dbReference type="ChEBI" id="CHEBI:57597"/>
        <dbReference type="ChEBI" id="CHEBI:58332"/>
        <dbReference type="ChEBI" id="CHEBI:60110"/>
        <dbReference type="ChEBI" id="CHEBI:60377"/>
        <dbReference type="EC" id="2.7.8.5"/>
    </reaction>
</comment>
<evidence type="ECO:0000256" key="11">
    <source>
        <dbReference type="ARBA" id="ARBA00022692"/>
    </source>
</evidence>
<dbReference type="NCBIfam" id="TIGR00560">
    <property type="entry name" value="pgsA"/>
    <property type="match status" value="1"/>
</dbReference>
<dbReference type="Gene3D" id="1.20.120.1760">
    <property type="match status" value="1"/>
</dbReference>
<evidence type="ECO:0000313" key="21">
    <source>
        <dbReference type="EMBL" id="MBR0596545.1"/>
    </source>
</evidence>
<evidence type="ECO:0000256" key="14">
    <source>
        <dbReference type="ARBA" id="ARBA00023136"/>
    </source>
</evidence>
<keyword evidence="11 20" id="KW-0812">Transmembrane</keyword>
<evidence type="ECO:0000256" key="19">
    <source>
        <dbReference type="RuleBase" id="RU003750"/>
    </source>
</evidence>
<dbReference type="InterPro" id="IPR000462">
    <property type="entry name" value="CDP-OH_P_trans"/>
</dbReference>
<dbReference type="InterPro" id="IPR043130">
    <property type="entry name" value="CDP-OH_PTrfase_TM_dom"/>
</dbReference>
<comment type="caution">
    <text evidence="21">The sequence shown here is derived from an EMBL/GenBank/DDBJ whole genome shotgun (WGS) entry which is preliminary data.</text>
</comment>
<dbReference type="InterPro" id="IPR004570">
    <property type="entry name" value="Phosphatidylglycerol_P_synth"/>
</dbReference>
<feature type="transmembrane region" description="Helical" evidence="20">
    <location>
        <begin position="100"/>
        <end position="118"/>
    </location>
</feature>
<comment type="pathway">
    <text evidence="3">Phospholipid metabolism; phosphatidylglycerol biosynthesis; phosphatidylglycerol from CDP-diacylglycerol: step 1/2.</text>
</comment>
<comment type="similarity">
    <text evidence="5 19">Belongs to the CDP-alcohol phosphatidyltransferase class-I family.</text>
</comment>
<dbReference type="EC" id="2.7.8.5" evidence="6 18"/>
<comment type="subcellular location">
    <subcellularLocation>
        <location evidence="2">Cell membrane</location>
        <topology evidence="2">Multi-pass membrane protein</topology>
    </subcellularLocation>
</comment>
<evidence type="ECO:0000256" key="2">
    <source>
        <dbReference type="ARBA" id="ARBA00004651"/>
    </source>
</evidence>
<accession>A0A8J8B1S3</accession>
<proteinExistence type="inferred from homology"/>
<organism evidence="21 22">
    <name type="scientific">Sinanaerobacter chloroacetimidivorans</name>
    <dbReference type="NCBI Taxonomy" id="2818044"/>
    <lineage>
        <taxon>Bacteria</taxon>
        <taxon>Bacillati</taxon>
        <taxon>Bacillota</taxon>
        <taxon>Clostridia</taxon>
        <taxon>Peptostreptococcales</taxon>
        <taxon>Anaerovoracaceae</taxon>
        <taxon>Sinanaerobacter</taxon>
    </lineage>
</organism>
<dbReference type="GO" id="GO:0008444">
    <property type="term" value="F:CDP-diacylglycerol-glycerol-3-phosphate 3-phosphatidyltransferase activity"/>
    <property type="evidence" value="ECO:0007669"/>
    <property type="project" value="UniProtKB-UniRule"/>
</dbReference>